<keyword evidence="3" id="KW-1185">Reference proteome</keyword>
<dbReference type="Proteomes" id="UP000265742">
    <property type="component" value="Unassembled WGS sequence"/>
</dbReference>
<reference evidence="3" key="1">
    <citation type="submission" date="2018-09" db="EMBL/GenBank/DDBJ databases">
        <authorList>
            <person name="Kim I."/>
        </authorList>
    </citation>
    <scope>NUCLEOTIDE SEQUENCE [LARGE SCALE GENOMIC DNA]</scope>
    <source>
        <strain evidence="3">DD4a</strain>
    </source>
</reference>
<dbReference type="InterPro" id="IPR016181">
    <property type="entry name" value="Acyl_CoA_acyltransferase"/>
</dbReference>
<evidence type="ECO:0000313" key="2">
    <source>
        <dbReference type="EMBL" id="RIX28432.1"/>
    </source>
</evidence>
<dbReference type="InterPro" id="IPR000182">
    <property type="entry name" value="GNAT_dom"/>
</dbReference>
<comment type="caution">
    <text evidence="2">The sequence shown here is derived from an EMBL/GenBank/DDBJ whole genome shotgun (WGS) entry which is preliminary data.</text>
</comment>
<dbReference type="PROSITE" id="PS51186">
    <property type="entry name" value="GNAT"/>
    <property type="match status" value="1"/>
</dbReference>
<protein>
    <submittedName>
        <fullName evidence="2">N-acetyltransferase</fullName>
    </submittedName>
</protein>
<dbReference type="GO" id="GO:0016747">
    <property type="term" value="F:acyltransferase activity, transferring groups other than amino-acyl groups"/>
    <property type="evidence" value="ECO:0007669"/>
    <property type="project" value="InterPro"/>
</dbReference>
<dbReference type="SUPFAM" id="SSF55729">
    <property type="entry name" value="Acyl-CoA N-acyltransferases (Nat)"/>
    <property type="match status" value="1"/>
</dbReference>
<gene>
    <name evidence="2" type="ORF">D1781_13445</name>
</gene>
<evidence type="ECO:0000313" key="3">
    <source>
        <dbReference type="Proteomes" id="UP000265742"/>
    </source>
</evidence>
<dbReference type="OrthoDB" id="4142102at2"/>
<evidence type="ECO:0000259" key="1">
    <source>
        <dbReference type="PROSITE" id="PS51186"/>
    </source>
</evidence>
<dbReference type="AlphaFoldDB" id="A0A3A1TW26"/>
<dbReference type="Gene3D" id="3.40.630.30">
    <property type="match status" value="1"/>
</dbReference>
<keyword evidence="2" id="KW-0808">Transferase</keyword>
<accession>A0A3A1TW26</accession>
<proteinExistence type="predicted"/>
<feature type="domain" description="N-acetyltransferase" evidence="1">
    <location>
        <begin position="16"/>
        <end position="178"/>
    </location>
</feature>
<dbReference type="EMBL" id="QXTG01000002">
    <property type="protein sequence ID" value="RIX28432.1"/>
    <property type="molecule type" value="Genomic_DNA"/>
</dbReference>
<dbReference type="InterPro" id="IPR051531">
    <property type="entry name" value="N-acetyltransferase"/>
</dbReference>
<dbReference type="Pfam" id="PF13302">
    <property type="entry name" value="Acetyltransf_3"/>
    <property type="match status" value="1"/>
</dbReference>
<name>A0A3A1TW26_9MICO</name>
<dbReference type="RefSeq" id="WP_119482742.1">
    <property type="nucleotide sequence ID" value="NZ_QXTG01000002.1"/>
</dbReference>
<organism evidence="2 3">
    <name type="scientific">Amnibacterium setariae</name>
    <dbReference type="NCBI Taxonomy" id="2306585"/>
    <lineage>
        <taxon>Bacteria</taxon>
        <taxon>Bacillati</taxon>
        <taxon>Actinomycetota</taxon>
        <taxon>Actinomycetes</taxon>
        <taxon>Micrococcales</taxon>
        <taxon>Microbacteriaceae</taxon>
        <taxon>Amnibacterium</taxon>
    </lineage>
</organism>
<dbReference type="PANTHER" id="PTHR43792">
    <property type="entry name" value="GNAT FAMILY, PUTATIVE (AFU_ORTHOLOGUE AFUA_3G00765)-RELATED-RELATED"/>
    <property type="match status" value="1"/>
</dbReference>
<sequence length="183" mass="20265">MTSLRAVPTRLETEWLLLRPWRETDATALRGLWAERDSRARRRITPDGHPTVAELEEQIREGLRGTERTGLALLVIERRAQPGFVGYCGLIVGQASEDEPELAYELLRGAHGRGFATEAARAVVAAADAAGWRRLWATIRAWNAPSRRVAEKVGFHASGRVDADPERGDSLWFVRDAGGGEAR</sequence>
<dbReference type="PANTHER" id="PTHR43792:SF1">
    <property type="entry name" value="N-ACETYLTRANSFERASE DOMAIN-CONTAINING PROTEIN"/>
    <property type="match status" value="1"/>
</dbReference>